<dbReference type="EMBL" id="AP008231">
    <property type="protein sequence ID" value="BAD80704.1"/>
    <property type="molecule type" value="Genomic_DNA"/>
</dbReference>
<dbReference type="PANTHER" id="PTHR33833:SF3">
    <property type="entry name" value="YCF49-LIKE PROTEIN"/>
    <property type="match status" value="1"/>
</dbReference>
<dbReference type="InterPro" id="IPR019634">
    <property type="entry name" value="Uncharacterised_Ycf49"/>
</dbReference>
<protein>
    <recommendedName>
        <fullName evidence="4">Ycf49-like protein</fullName>
    </recommendedName>
</protein>
<evidence type="ECO:0000256" key="1">
    <source>
        <dbReference type="SAM" id="Phobius"/>
    </source>
</evidence>
<dbReference type="GeneID" id="72430438"/>
<feature type="transmembrane region" description="Helical" evidence="1">
    <location>
        <begin position="38"/>
        <end position="60"/>
    </location>
</feature>
<accession>A0A0H3K5F4</accession>
<dbReference type="Pfam" id="PF10693">
    <property type="entry name" value="DUF2499"/>
    <property type="match status" value="1"/>
</dbReference>
<name>A0A0H3K5F4_SYNP6</name>
<dbReference type="KEGG" id="syc:syc2514_c"/>
<reference evidence="2 3" key="1">
    <citation type="journal article" date="2007" name="Photosyn. Res.">
        <title>Complete nucleotide sequence of the freshwater unicellular cyanobacterium Synechococcus elongatus PCC 6301 chromosome: gene content and organization.</title>
        <authorList>
            <person name="Sugita C."/>
            <person name="Ogata K."/>
            <person name="Shikata M."/>
            <person name="Jikuya H."/>
            <person name="Takano J."/>
            <person name="Furumichi M."/>
            <person name="Kanehisa M."/>
            <person name="Omata T."/>
            <person name="Sugiura M."/>
            <person name="Sugita M."/>
        </authorList>
    </citation>
    <scope>NUCLEOTIDE SEQUENCE [LARGE SCALE GENOMIC DNA]</scope>
    <source>
        <strain evidence="3">ATCC 27144 / PCC 6301 / SAUG 1402/1</strain>
    </source>
</reference>
<evidence type="ECO:0000313" key="3">
    <source>
        <dbReference type="Proteomes" id="UP000001175"/>
    </source>
</evidence>
<organism evidence="2 3">
    <name type="scientific">Synechococcus sp. (strain ATCC 27144 / PCC 6301 / SAUG 1402/1)</name>
    <name type="common">Anacystis nidulans</name>
    <dbReference type="NCBI Taxonomy" id="269084"/>
    <lineage>
        <taxon>Bacteria</taxon>
        <taxon>Bacillati</taxon>
        <taxon>Cyanobacteriota</taxon>
        <taxon>Cyanophyceae</taxon>
        <taxon>Synechococcales</taxon>
        <taxon>Synechococcaceae</taxon>
        <taxon>Synechococcus</taxon>
    </lineage>
</organism>
<keyword evidence="1" id="KW-1133">Transmembrane helix</keyword>
<dbReference type="RefSeq" id="WP_011244824.1">
    <property type="nucleotide sequence ID" value="NC_006576.1"/>
</dbReference>
<dbReference type="PANTHER" id="PTHR33833">
    <property type="entry name" value="NUCLEOLAR-LIKE PROTEIN-RELATED"/>
    <property type="match status" value="1"/>
</dbReference>
<sequence>MHALSLPTWVIHISSVLEWLLAILYLWRLGEQGDRRWFGLAVAMLPALISALCACTWHYYDNTPKLEWLVTLQASTTLVGNFTLMLAAYWFWRPASKQAPASTAVPKQR</sequence>
<proteinExistence type="predicted"/>
<dbReference type="eggNOG" id="ENOG5032RQE">
    <property type="taxonomic scope" value="Bacteria"/>
</dbReference>
<keyword evidence="1" id="KW-0812">Transmembrane</keyword>
<evidence type="ECO:0008006" key="4">
    <source>
        <dbReference type="Google" id="ProtNLM"/>
    </source>
</evidence>
<gene>
    <name evidence="2" type="primary">ycf49</name>
    <name evidence="2" type="ordered locus">syc2514_c</name>
</gene>
<dbReference type="Proteomes" id="UP000001175">
    <property type="component" value="Chromosome"/>
</dbReference>
<dbReference type="AlphaFoldDB" id="A0A0H3K5F4"/>
<evidence type="ECO:0000313" key="2">
    <source>
        <dbReference type="EMBL" id="BAD80704.1"/>
    </source>
</evidence>
<keyword evidence="1" id="KW-0472">Membrane</keyword>
<feature type="transmembrane region" description="Helical" evidence="1">
    <location>
        <begin position="72"/>
        <end position="92"/>
    </location>
</feature>
<feature type="transmembrane region" description="Helical" evidence="1">
    <location>
        <begin position="6"/>
        <end position="26"/>
    </location>
</feature>